<evidence type="ECO:0000256" key="5">
    <source>
        <dbReference type="ARBA" id="ARBA00023235"/>
    </source>
</evidence>
<dbReference type="STRING" id="1123491.SAMN02745782_03058"/>
<evidence type="ECO:0000256" key="6">
    <source>
        <dbReference type="PROSITE-ProRule" id="PRU00277"/>
    </source>
</evidence>
<evidence type="ECO:0000256" key="7">
    <source>
        <dbReference type="RuleBase" id="RU003915"/>
    </source>
</evidence>
<organism evidence="9 10">
    <name type="scientific">Vibrio cincinnatiensis DSM 19608</name>
    <dbReference type="NCBI Taxonomy" id="1123491"/>
    <lineage>
        <taxon>Bacteria</taxon>
        <taxon>Pseudomonadati</taxon>
        <taxon>Pseudomonadota</taxon>
        <taxon>Gammaproteobacteria</taxon>
        <taxon>Vibrionales</taxon>
        <taxon>Vibrionaceae</taxon>
        <taxon>Vibrio</taxon>
    </lineage>
</organism>
<evidence type="ECO:0000256" key="1">
    <source>
        <dbReference type="ARBA" id="ARBA00000971"/>
    </source>
</evidence>
<keyword evidence="3" id="KW-0732">Signal</keyword>
<dbReference type="PANTHER" id="PTHR43811">
    <property type="entry name" value="FKBP-TYPE PEPTIDYL-PROLYL CIS-TRANS ISOMERASE FKPA"/>
    <property type="match status" value="1"/>
</dbReference>
<evidence type="ECO:0000256" key="2">
    <source>
        <dbReference type="ARBA" id="ARBA00006577"/>
    </source>
</evidence>
<keyword evidence="10" id="KW-1185">Reference proteome</keyword>
<protein>
    <recommendedName>
        <fullName evidence="7">Peptidyl-prolyl cis-trans isomerase</fullName>
        <ecNumber evidence="7">5.2.1.8</ecNumber>
    </recommendedName>
</protein>
<evidence type="ECO:0000313" key="9">
    <source>
        <dbReference type="EMBL" id="SKA23930.1"/>
    </source>
</evidence>
<comment type="catalytic activity">
    <reaction evidence="1 6 7">
        <text>[protein]-peptidylproline (omega=180) = [protein]-peptidylproline (omega=0)</text>
        <dbReference type="Rhea" id="RHEA:16237"/>
        <dbReference type="Rhea" id="RHEA-COMP:10747"/>
        <dbReference type="Rhea" id="RHEA-COMP:10748"/>
        <dbReference type="ChEBI" id="CHEBI:83833"/>
        <dbReference type="ChEBI" id="CHEBI:83834"/>
        <dbReference type="EC" id="5.2.1.8"/>
    </reaction>
</comment>
<evidence type="ECO:0000256" key="4">
    <source>
        <dbReference type="ARBA" id="ARBA00023110"/>
    </source>
</evidence>
<dbReference type="GO" id="GO:0003755">
    <property type="term" value="F:peptidyl-prolyl cis-trans isomerase activity"/>
    <property type="evidence" value="ECO:0007669"/>
    <property type="project" value="UniProtKB-UniRule"/>
</dbReference>
<sequence>MNKVIFLLVALLLAGFFLYRSWNNGKIAEQNLTLGQAFLLKNGQKNEVTTTESGLQYQVLQVGTGEKHPTANSHVTVHYEGKLLDGSIFDSSIERDQPITFSLNQVIKGWQEGVQLMVEGEKMRFFIPSHLAYGKNGTGPIPPAATLIFDVELLEIQ</sequence>
<dbReference type="PANTHER" id="PTHR43811:SF57">
    <property type="entry name" value="FKBP-TYPE PEPTIDYL-PROLYL CIS-TRANS ISOMERASE FKPA-RELATED"/>
    <property type="match status" value="1"/>
</dbReference>
<dbReference type="GO" id="GO:0006457">
    <property type="term" value="P:protein folding"/>
    <property type="evidence" value="ECO:0007669"/>
    <property type="project" value="InterPro"/>
</dbReference>
<reference evidence="10" key="1">
    <citation type="submission" date="2017-02" db="EMBL/GenBank/DDBJ databases">
        <authorList>
            <person name="Varghese N."/>
            <person name="Submissions S."/>
        </authorList>
    </citation>
    <scope>NUCLEOTIDE SEQUENCE [LARGE SCALE GENOMIC DNA]</scope>
    <source>
        <strain evidence="10">DSM 19608</strain>
    </source>
</reference>
<dbReference type="RefSeq" id="WP_078927395.1">
    <property type="nucleotide sequence ID" value="NZ_FUXB01000019.1"/>
</dbReference>
<dbReference type="FunFam" id="3.10.50.40:FF:000045">
    <property type="entry name" value="Peptidyl-prolyl cis-trans isomerase"/>
    <property type="match status" value="1"/>
</dbReference>
<gene>
    <name evidence="9" type="ORF">SAMN02745782_03058</name>
</gene>
<dbReference type="InterPro" id="IPR001179">
    <property type="entry name" value="PPIase_FKBP_dom"/>
</dbReference>
<name>A0A1T4S6I2_VIBCI</name>
<dbReference type="OrthoDB" id="9814548at2"/>
<dbReference type="Gene3D" id="3.10.50.40">
    <property type="match status" value="1"/>
</dbReference>
<dbReference type="EMBL" id="FUXB01000019">
    <property type="protein sequence ID" value="SKA23930.1"/>
    <property type="molecule type" value="Genomic_DNA"/>
</dbReference>
<accession>A0A1T4S6I2</accession>
<dbReference type="SUPFAM" id="SSF54534">
    <property type="entry name" value="FKBP-like"/>
    <property type="match status" value="1"/>
</dbReference>
<keyword evidence="4 6" id="KW-0697">Rotamase</keyword>
<dbReference type="GeneID" id="70582258"/>
<dbReference type="Pfam" id="PF00254">
    <property type="entry name" value="FKBP_C"/>
    <property type="match status" value="1"/>
</dbReference>
<evidence type="ECO:0000313" key="10">
    <source>
        <dbReference type="Proteomes" id="UP000190834"/>
    </source>
</evidence>
<dbReference type="Pfam" id="PF01346">
    <property type="entry name" value="FKBP_N"/>
    <property type="match status" value="1"/>
</dbReference>
<proteinExistence type="inferred from homology"/>
<evidence type="ECO:0000256" key="3">
    <source>
        <dbReference type="ARBA" id="ARBA00022729"/>
    </source>
</evidence>
<dbReference type="AlphaFoldDB" id="A0A1T4S6I2"/>
<dbReference type="PROSITE" id="PS50059">
    <property type="entry name" value="FKBP_PPIASE"/>
    <property type="match status" value="1"/>
</dbReference>
<dbReference type="Proteomes" id="UP000190834">
    <property type="component" value="Unassembled WGS sequence"/>
</dbReference>
<feature type="domain" description="PPIase FKBP-type" evidence="8">
    <location>
        <begin position="72"/>
        <end position="157"/>
    </location>
</feature>
<evidence type="ECO:0000259" key="8">
    <source>
        <dbReference type="PROSITE" id="PS50059"/>
    </source>
</evidence>
<comment type="similarity">
    <text evidence="2 7">Belongs to the FKBP-type PPIase family.</text>
</comment>
<dbReference type="EC" id="5.2.1.8" evidence="7"/>
<keyword evidence="5 6" id="KW-0413">Isomerase</keyword>
<dbReference type="InterPro" id="IPR000774">
    <property type="entry name" value="PPIase_FKBP_N"/>
</dbReference>
<dbReference type="InterPro" id="IPR046357">
    <property type="entry name" value="PPIase_dom_sf"/>
</dbReference>